<name>A0A3N2C6Z1_9MICO</name>
<dbReference type="RefSeq" id="WP_085513628.1">
    <property type="nucleotide sequence ID" value="NZ_FXAP01000006.1"/>
</dbReference>
<accession>A0A3N2C6Z1</accession>
<dbReference type="AlphaFoldDB" id="A0A3N2C6Z1"/>
<keyword evidence="1" id="KW-1133">Transmembrane helix</keyword>
<feature type="transmembrane region" description="Helical" evidence="1">
    <location>
        <begin position="12"/>
        <end position="29"/>
    </location>
</feature>
<feature type="transmembrane region" description="Helical" evidence="1">
    <location>
        <begin position="41"/>
        <end position="63"/>
    </location>
</feature>
<keyword evidence="1" id="KW-0472">Membrane</keyword>
<comment type="caution">
    <text evidence="2">The sequence shown here is derived from an EMBL/GenBank/DDBJ whole genome shotgun (WGS) entry which is preliminary data.</text>
</comment>
<dbReference type="Proteomes" id="UP000266915">
    <property type="component" value="Unassembled WGS sequence"/>
</dbReference>
<feature type="transmembrane region" description="Helical" evidence="1">
    <location>
        <begin position="89"/>
        <end position="109"/>
    </location>
</feature>
<feature type="transmembrane region" description="Helical" evidence="1">
    <location>
        <begin position="142"/>
        <end position="161"/>
    </location>
</feature>
<evidence type="ECO:0000313" key="3">
    <source>
        <dbReference type="Proteomes" id="UP000266915"/>
    </source>
</evidence>
<sequence length="166" mass="17676">MQPNPSPLRRLTSSSAIYGTVVYAGLIGASSVYEEDDVDQVLITSALTLIVFWLAHVYSAALAHHGDDRHEALVTLGASIRHGFQESSGMLLSAVLPTIPLVFGIAGVLSHEHAVILALQVSTLMLFVLGCAAFVVRGSRWWWCLLGGVATALFGIVIILLEAGTH</sequence>
<dbReference type="EMBL" id="RKHL01000001">
    <property type="protein sequence ID" value="ROR83170.1"/>
    <property type="molecule type" value="Genomic_DNA"/>
</dbReference>
<reference evidence="2 3" key="1">
    <citation type="submission" date="2018-11" db="EMBL/GenBank/DDBJ databases">
        <title>Sequencing the genomes of 1000 actinobacteria strains.</title>
        <authorList>
            <person name="Klenk H.-P."/>
        </authorList>
    </citation>
    <scope>NUCLEOTIDE SEQUENCE [LARGE SCALE GENOMIC DNA]</scope>
    <source>
        <strain evidence="2 3">DSM 14012</strain>
    </source>
</reference>
<evidence type="ECO:0000313" key="2">
    <source>
        <dbReference type="EMBL" id="ROR83170.1"/>
    </source>
</evidence>
<keyword evidence="3" id="KW-1185">Reference proteome</keyword>
<proteinExistence type="predicted"/>
<gene>
    <name evidence="2" type="ORF">EDD42_3276</name>
</gene>
<feature type="transmembrane region" description="Helical" evidence="1">
    <location>
        <begin position="115"/>
        <end position="135"/>
    </location>
</feature>
<protein>
    <submittedName>
        <fullName evidence="2">Uncharacterized protein</fullName>
    </submittedName>
</protein>
<evidence type="ECO:0000256" key="1">
    <source>
        <dbReference type="SAM" id="Phobius"/>
    </source>
</evidence>
<organism evidence="2 3">
    <name type="scientific">Plantibacter flavus</name>
    <dbReference type="NCBI Taxonomy" id="150123"/>
    <lineage>
        <taxon>Bacteria</taxon>
        <taxon>Bacillati</taxon>
        <taxon>Actinomycetota</taxon>
        <taxon>Actinomycetes</taxon>
        <taxon>Micrococcales</taxon>
        <taxon>Microbacteriaceae</taxon>
        <taxon>Plantibacter</taxon>
    </lineage>
</organism>
<keyword evidence="1" id="KW-0812">Transmembrane</keyword>